<dbReference type="Pfam" id="PF02469">
    <property type="entry name" value="Fasciclin"/>
    <property type="match status" value="1"/>
</dbReference>
<dbReference type="PANTHER" id="PTHR10900">
    <property type="entry name" value="PERIOSTIN-RELATED"/>
    <property type="match status" value="1"/>
</dbReference>
<name>A0ABY6J7I0_9BACT</name>
<evidence type="ECO:0000259" key="1">
    <source>
        <dbReference type="PROSITE" id="PS50213"/>
    </source>
</evidence>
<dbReference type="PROSITE" id="PS51257">
    <property type="entry name" value="PROKAR_LIPOPROTEIN"/>
    <property type="match status" value="1"/>
</dbReference>
<dbReference type="SUPFAM" id="SSF82153">
    <property type="entry name" value="FAS1 domain"/>
    <property type="match status" value="2"/>
</dbReference>
<dbReference type="RefSeq" id="WP_244843115.1">
    <property type="nucleotide sequence ID" value="NZ_CP107006.1"/>
</dbReference>
<reference evidence="2" key="1">
    <citation type="submission" date="2022-10" db="EMBL/GenBank/DDBJ databases">
        <title>Chitinophaga sp. nov., isolated from soil.</title>
        <authorList>
            <person name="Jeon C.O."/>
        </authorList>
    </citation>
    <scope>NUCLEOTIDE SEQUENCE</scope>
    <source>
        <strain evidence="2">R8</strain>
    </source>
</reference>
<dbReference type="InterPro" id="IPR050904">
    <property type="entry name" value="Adhesion/Biosynth-related"/>
</dbReference>
<dbReference type="EMBL" id="CP107006">
    <property type="protein sequence ID" value="UYQ95643.1"/>
    <property type="molecule type" value="Genomic_DNA"/>
</dbReference>
<dbReference type="PANTHER" id="PTHR10900:SF77">
    <property type="entry name" value="FI19380P1"/>
    <property type="match status" value="1"/>
</dbReference>
<gene>
    <name evidence="2" type="ORF">MKQ68_11070</name>
</gene>
<evidence type="ECO:0000313" key="3">
    <source>
        <dbReference type="Proteomes" id="UP001162741"/>
    </source>
</evidence>
<dbReference type="Gene3D" id="2.30.180.10">
    <property type="entry name" value="FAS1 domain"/>
    <property type="match status" value="2"/>
</dbReference>
<protein>
    <submittedName>
        <fullName evidence="2">Fasciclin domain-containing protein</fullName>
    </submittedName>
</protein>
<dbReference type="SMART" id="SM00554">
    <property type="entry name" value="FAS1"/>
    <property type="match status" value="1"/>
</dbReference>
<proteinExistence type="predicted"/>
<dbReference type="Proteomes" id="UP001162741">
    <property type="component" value="Chromosome"/>
</dbReference>
<dbReference type="InterPro" id="IPR000782">
    <property type="entry name" value="FAS1_domain"/>
</dbReference>
<feature type="domain" description="FAS1" evidence="1">
    <location>
        <begin position="35"/>
        <end position="180"/>
    </location>
</feature>
<keyword evidence="3" id="KW-1185">Reference proteome</keyword>
<dbReference type="InterPro" id="IPR036378">
    <property type="entry name" value="FAS1_dom_sf"/>
</dbReference>
<evidence type="ECO:0000313" key="2">
    <source>
        <dbReference type="EMBL" id="UYQ95643.1"/>
    </source>
</evidence>
<dbReference type="PROSITE" id="PS50213">
    <property type="entry name" value="FAS1"/>
    <property type="match status" value="2"/>
</dbReference>
<accession>A0ABY6J7I0</accession>
<organism evidence="2 3">
    <name type="scientific">Chitinophaga horti</name>
    <dbReference type="NCBI Taxonomy" id="2920382"/>
    <lineage>
        <taxon>Bacteria</taxon>
        <taxon>Pseudomonadati</taxon>
        <taxon>Bacteroidota</taxon>
        <taxon>Chitinophagia</taxon>
        <taxon>Chitinophagales</taxon>
        <taxon>Chitinophagaceae</taxon>
        <taxon>Chitinophaga</taxon>
    </lineage>
</organism>
<feature type="domain" description="FAS1" evidence="1">
    <location>
        <begin position="184"/>
        <end position="352"/>
    </location>
</feature>
<sequence>MFINIRTCLTAALIATTFAACKHEDLDVPDENKTFRLAGDFIRNNYDLSMFAAAIEHAGMQEELNTVGPYTIFAPNNTAFAQLGINRPSDFANMNKDSLRNLLHYHMLDRRLLRADLPTNSLDTRYASLYEGREPYFTFATYGSSGPAYSSNFVFVNGAFVVKNDVALSNGVLHVVDKVMKYTPGTVQEWLGKRAEYSVFVEGLKKFGYWEQLAEEGTRTVYAPDNDAFEQAGITAEWIQQANVNEYVGARLFGIYILPGRRFFTGDFIAAGIIFGNGGFGALIPGDTYKFTVRGEKDTYRQQPTSIAITFTDPATEERPWDQPVRDVTSNIPGRIDNLTDNGVVHYIPDVLVLPNEAEKK</sequence>